<organism evidence="1 2">
    <name type="scientific">Canna indica</name>
    <name type="common">Indian-shot</name>
    <dbReference type="NCBI Taxonomy" id="4628"/>
    <lineage>
        <taxon>Eukaryota</taxon>
        <taxon>Viridiplantae</taxon>
        <taxon>Streptophyta</taxon>
        <taxon>Embryophyta</taxon>
        <taxon>Tracheophyta</taxon>
        <taxon>Spermatophyta</taxon>
        <taxon>Magnoliopsida</taxon>
        <taxon>Liliopsida</taxon>
        <taxon>Zingiberales</taxon>
        <taxon>Cannaceae</taxon>
        <taxon>Canna</taxon>
    </lineage>
</organism>
<evidence type="ECO:0000313" key="2">
    <source>
        <dbReference type="Proteomes" id="UP001327560"/>
    </source>
</evidence>
<dbReference type="AlphaFoldDB" id="A0AAQ3QF30"/>
<proteinExistence type="predicted"/>
<evidence type="ECO:0000313" key="1">
    <source>
        <dbReference type="EMBL" id="WOL06045.1"/>
    </source>
</evidence>
<reference evidence="1 2" key="1">
    <citation type="submission" date="2023-10" db="EMBL/GenBank/DDBJ databases">
        <title>Chromosome-scale genome assembly provides insights into flower coloration mechanisms of Canna indica.</title>
        <authorList>
            <person name="Li C."/>
        </authorList>
    </citation>
    <scope>NUCLEOTIDE SEQUENCE [LARGE SCALE GENOMIC DNA]</scope>
    <source>
        <tissue evidence="1">Flower</tissue>
    </source>
</reference>
<dbReference type="Proteomes" id="UP001327560">
    <property type="component" value="Chromosome 4"/>
</dbReference>
<accession>A0AAQ3QF30</accession>
<dbReference type="EMBL" id="CP136893">
    <property type="protein sequence ID" value="WOL06045.1"/>
    <property type="molecule type" value="Genomic_DNA"/>
</dbReference>
<gene>
    <name evidence="1" type="ORF">Cni_G14777</name>
</gene>
<protein>
    <submittedName>
        <fullName evidence="1">Uncharacterized protein</fullName>
    </submittedName>
</protein>
<keyword evidence="2" id="KW-1185">Reference proteome</keyword>
<sequence length="221" mass="24584">MDGAAPRHQACPTDPTALIRPPAHYQSTTMLQKKIKKEQTARQWISSSSSALFSSPPFFSLISVERGKSESKRRRSGTRKGDSIPVSSSSLPFVLDAFSIRTLLRSSLFLLDLVPVGFDLLRSGLVLLGVFEGFLVRAGELTVRLRNYYWAVSAQSSDASFPRIILTICERRFRLLDFLYAPSVGRFLNLSLLVLLPPVPRCFCLFVASNKRAEEASLGKN</sequence>
<name>A0AAQ3QF30_9LILI</name>